<name>A3K4L1_SAGS3</name>
<dbReference type="Proteomes" id="UP000005713">
    <property type="component" value="Unassembled WGS sequence"/>
</dbReference>
<dbReference type="AlphaFoldDB" id="A3K4L1"/>
<dbReference type="EMBL" id="AAYA01000007">
    <property type="protein sequence ID" value="EBA07910.1"/>
    <property type="molecule type" value="Genomic_DNA"/>
</dbReference>
<gene>
    <name evidence="1" type="ORF">SSE37_01615</name>
</gene>
<evidence type="ECO:0000313" key="1">
    <source>
        <dbReference type="EMBL" id="EBA07910.1"/>
    </source>
</evidence>
<sequence>MARTHLRAGEPLDSPRLRAWIQNLQALSEQLGHELDPRLQADTDYLTAFVLLRRGQTEPALRYIDRANQRDPNFLRALYLSVEARMQSLSLANIPGAKVSRCDENSAHLLRSLRRIEALTKDRKQLIYLAEFMAELPGTAQARDYVLTALLLRIGREESARAIGNKILISPDNGDRCIALFQQATAELFETYQEAGLSAKQ</sequence>
<protein>
    <recommendedName>
        <fullName evidence="3">Tetratricopeptide repeat protein</fullName>
    </recommendedName>
</protein>
<reference evidence="1 2" key="1">
    <citation type="submission" date="2006-06" db="EMBL/GenBank/DDBJ databases">
        <authorList>
            <person name="Moran M.A."/>
            <person name="Ferriera S."/>
            <person name="Johnson J."/>
            <person name="Kravitz S."/>
            <person name="Beeson K."/>
            <person name="Sutton G."/>
            <person name="Rogers Y.-H."/>
            <person name="Friedman R."/>
            <person name="Frazier M."/>
            <person name="Venter J.C."/>
        </authorList>
    </citation>
    <scope>NUCLEOTIDE SEQUENCE [LARGE SCALE GENOMIC DNA]</scope>
    <source>
        <strain evidence="1 2">E-37</strain>
    </source>
</reference>
<comment type="caution">
    <text evidence="1">The sequence shown here is derived from an EMBL/GenBank/DDBJ whole genome shotgun (WGS) entry which is preliminary data.</text>
</comment>
<keyword evidence="2" id="KW-1185">Reference proteome</keyword>
<dbReference type="InterPro" id="IPR011990">
    <property type="entry name" value="TPR-like_helical_dom_sf"/>
</dbReference>
<evidence type="ECO:0008006" key="3">
    <source>
        <dbReference type="Google" id="ProtNLM"/>
    </source>
</evidence>
<organism evidence="1 2">
    <name type="scientific">Sagittula stellata (strain ATCC 700073 / DSM 11524 / E-37)</name>
    <dbReference type="NCBI Taxonomy" id="388399"/>
    <lineage>
        <taxon>Bacteria</taxon>
        <taxon>Pseudomonadati</taxon>
        <taxon>Pseudomonadota</taxon>
        <taxon>Alphaproteobacteria</taxon>
        <taxon>Rhodobacterales</taxon>
        <taxon>Roseobacteraceae</taxon>
        <taxon>Sagittula</taxon>
    </lineage>
</organism>
<dbReference type="SUPFAM" id="SSF48452">
    <property type="entry name" value="TPR-like"/>
    <property type="match status" value="1"/>
</dbReference>
<accession>A3K4L1</accession>
<evidence type="ECO:0000313" key="2">
    <source>
        <dbReference type="Proteomes" id="UP000005713"/>
    </source>
</evidence>
<proteinExistence type="predicted"/>